<protein>
    <submittedName>
        <fullName evidence="1">Uncharacterized protein</fullName>
    </submittedName>
</protein>
<reference evidence="2" key="1">
    <citation type="journal article" date="2023" name="Mol. Phylogenet. Evol.">
        <title>Genome-scale phylogeny and comparative genomics of the fungal order Sordariales.</title>
        <authorList>
            <person name="Hensen N."/>
            <person name="Bonometti L."/>
            <person name="Westerberg I."/>
            <person name="Brannstrom I.O."/>
            <person name="Guillou S."/>
            <person name="Cros-Aarteil S."/>
            <person name="Calhoun S."/>
            <person name="Haridas S."/>
            <person name="Kuo A."/>
            <person name="Mondo S."/>
            <person name="Pangilinan J."/>
            <person name="Riley R."/>
            <person name="LaButti K."/>
            <person name="Andreopoulos B."/>
            <person name="Lipzen A."/>
            <person name="Chen C."/>
            <person name="Yan M."/>
            <person name="Daum C."/>
            <person name="Ng V."/>
            <person name="Clum A."/>
            <person name="Steindorff A."/>
            <person name="Ohm R.A."/>
            <person name="Martin F."/>
            <person name="Silar P."/>
            <person name="Natvig D.O."/>
            <person name="Lalanne C."/>
            <person name="Gautier V."/>
            <person name="Ament-Velasquez S.L."/>
            <person name="Kruys A."/>
            <person name="Hutchinson M.I."/>
            <person name="Powell A.J."/>
            <person name="Barry K."/>
            <person name="Miller A.N."/>
            <person name="Grigoriev I.V."/>
            <person name="Debuchy R."/>
            <person name="Gladieux P."/>
            <person name="Hiltunen Thoren M."/>
            <person name="Johannesson H."/>
        </authorList>
    </citation>
    <scope>NUCLEOTIDE SEQUENCE [LARGE SCALE GENOMIC DNA]</scope>
    <source>
        <strain evidence="2">CBS 340.73</strain>
    </source>
</reference>
<organism evidence="1 2">
    <name type="scientific">Diplogelasinospora grovesii</name>
    <dbReference type="NCBI Taxonomy" id="303347"/>
    <lineage>
        <taxon>Eukaryota</taxon>
        <taxon>Fungi</taxon>
        <taxon>Dikarya</taxon>
        <taxon>Ascomycota</taxon>
        <taxon>Pezizomycotina</taxon>
        <taxon>Sordariomycetes</taxon>
        <taxon>Sordariomycetidae</taxon>
        <taxon>Sordariales</taxon>
        <taxon>Diplogelasinosporaceae</taxon>
        <taxon>Diplogelasinospora</taxon>
    </lineage>
</organism>
<dbReference type="AlphaFoldDB" id="A0AAN6MWF8"/>
<sequence>MLDTSYATSIGAKIGLPMASISEPSALLFTNYSGVGEEAVRHGYNVHRGPDDVNVWEVARGYTAAPA</sequence>
<gene>
    <name evidence="1" type="ORF">QBC46DRAFT_401931</name>
</gene>
<evidence type="ECO:0000313" key="1">
    <source>
        <dbReference type="EMBL" id="KAK3933518.1"/>
    </source>
</evidence>
<dbReference type="Proteomes" id="UP001303473">
    <property type="component" value="Unassembled WGS sequence"/>
</dbReference>
<accession>A0AAN6MWF8</accession>
<comment type="caution">
    <text evidence="1">The sequence shown here is derived from an EMBL/GenBank/DDBJ whole genome shotgun (WGS) entry which is preliminary data.</text>
</comment>
<proteinExistence type="predicted"/>
<keyword evidence="2" id="KW-1185">Reference proteome</keyword>
<evidence type="ECO:0000313" key="2">
    <source>
        <dbReference type="Proteomes" id="UP001303473"/>
    </source>
</evidence>
<dbReference type="EMBL" id="MU854160">
    <property type="protein sequence ID" value="KAK3933518.1"/>
    <property type="molecule type" value="Genomic_DNA"/>
</dbReference>
<name>A0AAN6MWF8_9PEZI</name>